<sequence>MQVSSQLPLFSPAPLPGNDTPTTALLLLACSGRKLDRPAPALDLYRGVMYQSYRAHVCDGGVPTVLILSARHGFLEAHAEISPYDERMTPQRAEQMIQHLHSYLRPKAWPRQVGRVMLAGGSEYRRVMHAALAHRYGSALPELRETTGGIGTQRSLLGTFLDGLAPTFRDRIGRNPTLAYRDWQAREAAGADRRPFSARSIVQHQAMFEHFRRHLLARGTSISSFGADDIDAFWQTAEARSYSQATRVRYVKLLDRLCRHLVFSGVRHDNPAAALLAAERWPDREPTPQYLDAAQDARLQAYLQAPGEDLASLRGRAIVAIFLATGITASEARAARLVDLQLDASPPYLFVPAHGPRDARTVHLQEFAVPLLRVWLARRATQPIDGDLLFTLTPEGRPITDMSFGRIVAAALEAIGFTGAEPSPRTLRNTFCRRQLLAGLQRENISRMLGLASHRTCDRIAATIESEDGDQP</sequence>
<keyword evidence="2" id="KW-0229">DNA integration</keyword>
<evidence type="ECO:0000313" key="7">
    <source>
        <dbReference type="Proteomes" id="UP000255505"/>
    </source>
</evidence>
<dbReference type="InterPro" id="IPR050090">
    <property type="entry name" value="Tyrosine_recombinase_XerCD"/>
</dbReference>
<dbReference type="CDD" id="cd00397">
    <property type="entry name" value="DNA_BRE_C"/>
    <property type="match status" value="1"/>
</dbReference>
<dbReference type="InterPro" id="IPR010998">
    <property type="entry name" value="Integrase_recombinase_N"/>
</dbReference>
<comment type="similarity">
    <text evidence="1">Belongs to the 'phage' integrase family.</text>
</comment>
<dbReference type="Gene3D" id="1.10.150.130">
    <property type="match status" value="1"/>
</dbReference>
<dbReference type="InterPro" id="IPR011010">
    <property type="entry name" value="DNA_brk_join_enz"/>
</dbReference>
<dbReference type="PROSITE" id="PS51898">
    <property type="entry name" value="TYR_RECOMBINASE"/>
    <property type="match status" value="1"/>
</dbReference>
<evidence type="ECO:0000256" key="3">
    <source>
        <dbReference type="ARBA" id="ARBA00023125"/>
    </source>
</evidence>
<feature type="domain" description="Tyr recombinase" evidence="5">
    <location>
        <begin position="286"/>
        <end position="472"/>
    </location>
</feature>
<dbReference type="Gene3D" id="1.10.443.10">
    <property type="entry name" value="Intergrase catalytic core"/>
    <property type="match status" value="1"/>
</dbReference>
<dbReference type="GO" id="GO:0006310">
    <property type="term" value="P:DNA recombination"/>
    <property type="evidence" value="ECO:0007669"/>
    <property type="project" value="UniProtKB-KW"/>
</dbReference>
<dbReference type="SUPFAM" id="SSF56349">
    <property type="entry name" value="DNA breaking-rejoining enzymes"/>
    <property type="match status" value="1"/>
</dbReference>
<proteinExistence type="inferred from homology"/>
<name>A0A375I6L2_9BURK</name>
<evidence type="ECO:0000256" key="4">
    <source>
        <dbReference type="ARBA" id="ARBA00023172"/>
    </source>
</evidence>
<dbReference type="InterPro" id="IPR013762">
    <property type="entry name" value="Integrase-like_cat_sf"/>
</dbReference>
<gene>
    <name evidence="6" type="ORF">CT19425_U520005</name>
</gene>
<keyword evidence="3" id="KW-0238">DNA-binding</keyword>
<protein>
    <submittedName>
        <fullName evidence="6">Integrase/recombinase (Modular protein)</fullName>
    </submittedName>
</protein>
<dbReference type="PANTHER" id="PTHR30349">
    <property type="entry name" value="PHAGE INTEGRASE-RELATED"/>
    <property type="match status" value="1"/>
</dbReference>
<evidence type="ECO:0000313" key="6">
    <source>
        <dbReference type="EMBL" id="SPK70424.1"/>
    </source>
</evidence>
<keyword evidence="4" id="KW-0233">DNA recombination</keyword>
<evidence type="ECO:0000256" key="1">
    <source>
        <dbReference type="ARBA" id="ARBA00008857"/>
    </source>
</evidence>
<dbReference type="InterPro" id="IPR002104">
    <property type="entry name" value="Integrase_catalytic"/>
</dbReference>
<dbReference type="InterPro" id="IPR049251">
    <property type="entry name" value="DUF6884"/>
</dbReference>
<dbReference type="AlphaFoldDB" id="A0A375I6L2"/>
<dbReference type="PANTHER" id="PTHR30349:SF41">
    <property type="entry name" value="INTEGRASE_RECOMBINASE PROTEIN MJ0367-RELATED"/>
    <property type="match status" value="1"/>
</dbReference>
<dbReference type="Pfam" id="PF21818">
    <property type="entry name" value="DUF6884"/>
    <property type="match status" value="1"/>
</dbReference>
<accession>A0A375I6L2</accession>
<dbReference type="Proteomes" id="UP000255505">
    <property type="component" value="Unassembled WGS sequence"/>
</dbReference>
<dbReference type="EMBL" id="OOEF01000048">
    <property type="protein sequence ID" value="SPK70424.1"/>
    <property type="molecule type" value="Genomic_DNA"/>
</dbReference>
<evidence type="ECO:0000256" key="2">
    <source>
        <dbReference type="ARBA" id="ARBA00022908"/>
    </source>
</evidence>
<dbReference type="Pfam" id="PF00589">
    <property type="entry name" value="Phage_integrase"/>
    <property type="match status" value="1"/>
</dbReference>
<reference evidence="6 7" key="1">
    <citation type="submission" date="2018-01" db="EMBL/GenBank/DDBJ databases">
        <authorList>
            <person name="Gaut B.S."/>
            <person name="Morton B.R."/>
            <person name="Clegg M.T."/>
            <person name="Duvall M.R."/>
        </authorList>
    </citation>
    <scope>NUCLEOTIDE SEQUENCE [LARGE SCALE GENOMIC DNA]</scope>
    <source>
        <strain evidence="6">Cupriavidus taiwanensis LMG 19425</strain>
    </source>
</reference>
<dbReference type="GO" id="GO:0003677">
    <property type="term" value="F:DNA binding"/>
    <property type="evidence" value="ECO:0007669"/>
    <property type="project" value="UniProtKB-KW"/>
</dbReference>
<organism evidence="6 7">
    <name type="scientific">Cupriavidus taiwanensis</name>
    <dbReference type="NCBI Taxonomy" id="164546"/>
    <lineage>
        <taxon>Bacteria</taxon>
        <taxon>Pseudomonadati</taxon>
        <taxon>Pseudomonadota</taxon>
        <taxon>Betaproteobacteria</taxon>
        <taxon>Burkholderiales</taxon>
        <taxon>Burkholderiaceae</taxon>
        <taxon>Cupriavidus</taxon>
    </lineage>
</organism>
<evidence type="ECO:0000259" key="5">
    <source>
        <dbReference type="PROSITE" id="PS51898"/>
    </source>
</evidence>
<dbReference type="GO" id="GO:0015074">
    <property type="term" value="P:DNA integration"/>
    <property type="evidence" value="ECO:0007669"/>
    <property type="project" value="UniProtKB-KW"/>
</dbReference>